<comment type="caution">
    <text evidence="4">The sequence shown here is derived from an EMBL/GenBank/DDBJ whole genome shotgun (WGS) entry which is preliminary data.</text>
</comment>
<evidence type="ECO:0000313" key="4">
    <source>
        <dbReference type="EMBL" id="RAJ08864.1"/>
    </source>
</evidence>
<dbReference type="InterPro" id="IPR058625">
    <property type="entry name" value="MdtA-like_BSH"/>
</dbReference>
<dbReference type="OrthoDB" id="9801814at2"/>
<dbReference type="NCBIfam" id="TIGR01730">
    <property type="entry name" value="RND_mfp"/>
    <property type="match status" value="1"/>
</dbReference>
<dbReference type="Pfam" id="PF25917">
    <property type="entry name" value="BSH_RND"/>
    <property type="match status" value="1"/>
</dbReference>
<keyword evidence="5" id="KW-1185">Reference proteome</keyword>
<evidence type="ECO:0000313" key="5">
    <source>
        <dbReference type="Proteomes" id="UP000249547"/>
    </source>
</evidence>
<dbReference type="GO" id="GO:0022857">
    <property type="term" value="F:transmembrane transporter activity"/>
    <property type="evidence" value="ECO:0007669"/>
    <property type="project" value="InterPro"/>
</dbReference>
<dbReference type="Gene3D" id="2.40.50.100">
    <property type="match status" value="1"/>
</dbReference>
<sequence>MATRFFELGKVSNVALILSIALLISSCGGNHQEQQQWGAPVDVDFLEIQPTTAQIEKKYPGAIEGTVNVDIKAQVTGYLEEIFIKEGDYVQKGQNLFKIKGDVFNEQVNNSQAALKAAMAAEETSRIELEKIKPLVAGKVVSEMQLQTAEANYASAKAAVAQAKAALGSSQINAAFSLIKAPVNGYIGRIPNRIGNLVTPADATPLTTLSEINNVFVYFSLSEADYIAFMKDRATDTAMSTVEMIMADGTVYDQKGTLEMASGNINATTGSIPLKAVFPNPNKLLRAGGSAKIILRKTMPGSLTVPMTSVKDIQDKYFVFALGDSNKVKMKPIEIAGKSGDLYILKSGLQAKEKIALNRIDVLNEGSPVVPSAPNAAPAQASATK</sequence>
<dbReference type="PANTHER" id="PTHR30158:SF23">
    <property type="entry name" value="MULTIDRUG RESISTANCE PROTEIN MEXA"/>
    <property type="match status" value="1"/>
</dbReference>
<dbReference type="Gene3D" id="2.40.30.170">
    <property type="match status" value="1"/>
</dbReference>
<dbReference type="EMBL" id="QLLL01000002">
    <property type="protein sequence ID" value="RAJ08864.1"/>
    <property type="molecule type" value="Genomic_DNA"/>
</dbReference>
<dbReference type="Gene3D" id="1.10.287.470">
    <property type="entry name" value="Helix hairpin bin"/>
    <property type="match status" value="1"/>
</dbReference>
<accession>A0A327QYS7</accession>
<dbReference type="RefSeq" id="WP_111596961.1">
    <property type="nucleotide sequence ID" value="NZ_QLLL01000002.1"/>
</dbReference>
<evidence type="ECO:0000259" key="2">
    <source>
        <dbReference type="Pfam" id="PF25917"/>
    </source>
</evidence>
<dbReference type="AlphaFoldDB" id="A0A327QYS7"/>
<protein>
    <submittedName>
        <fullName evidence="4">Membrane fusion protein (Multidrug efflux system)</fullName>
    </submittedName>
</protein>
<dbReference type="GO" id="GO:0005886">
    <property type="term" value="C:plasma membrane"/>
    <property type="evidence" value="ECO:0007669"/>
    <property type="project" value="TreeGrafter"/>
</dbReference>
<dbReference type="Gene3D" id="2.40.420.20">
    <property type="match status" value="1"/>
</dbReference>
<dbReference type="InterPro" id="IPR006143">
    <property type="entry name" value="RND_pump_MFP"/>
</dbReference>
<feature type="domain" description="Multidrug resistance protein MdtA-like barrel-sandwich hybrid" evidence="2">
    <location>
        <begin position="69"/>
        <end position="208"/>
    </location>
</feature>
<dbReference type="InterPro" id="IPR058626">
    <property type="entry name" value="MdtA-like_b-barrel"/>
</dbReference>
<reference evidence="4 5" key="1">
    <citation type="submission" date="2018-06" db="EMBL/GenBank/DDBJ databases">
        <title>Genomic Encyclopedia of Archaeal and Bacterial Type Strains, Phase II (KMG-II): from individual species to whole genera.</title>
        <authorList>
            <person name="Goeker M."/>
        </authorList>
    </citation>
    <scope>NUCLEOTIDE SEQUENCE [LARGE SCALE GENOMIC DNA]</scope>
    <source>
        <strain evidence="4 5">DSM 23857</strain>
    </source>
</reference>
<feature type="domain" description="Multidrug resistance protein MdtA-like beta-barrel" evidence="3">
    <location>
        <begin position="215"/>
        <end position="294"/>
    </location>
</feature>
<dbReference type="SUPFAM" id="SSF111369">
    <property type="entry name" value="HlyD-like secretion proteins"/>
    <property type="match status" value="1"/>
</dbReference>
<dbReference type="PANTHER" id="PTHR30158">
    <property type="entry name" value="ACRA/E-RELATED COMPONENT OF DRUG EFFLUX TRANSPORTER"/>
    <property type="match status" value="1"/>
</dbReference>
<dbReference type="Pfam" id="PF25944">
    <property type="entry name" value="Beta-barrel_RND"/>
    <property type="match status" value="1"/>
</dbReference>
<evidence type="ECO:0000259" key="3">
    <source>
        <dbReference type="Pfam" id="PF25944"/>
    </source>
</evidence>
<dbReference type="GO" id="GO:0030313">
    <property type="term" value="C:cell envelope"/>
    <property type="evidence" value="ECO:0007669"/>
    <property type="project" value="UniProtKB-SubCell"/>
</dbReference>
<name>A0A327QYS7_9BACT</name>
<organism evidence="4 5">
    <name type="scientific">Chitinophaga skermanii</name>
    <dbReference type="NCBI Taxonomy" id="331697"/>
    <lineage>
        <taxon>Bacteria</taxon>
        <taxon>Pseudomonadati</taxon>
        <taxon>Bacteroidota</taxon>
        <taxon>Chitinophagia</taxon>
        <taxon>Chitinophagales</taxon>
        <taxon>Chitinophagaceae</taxon>
        <taxon>Chitinophaga</taxon>
    </lineage>
</organism>
<evidence type="ECO:0000256" key="1">
    <source>
        <dbReference type="ARBA" id="ARBA00009477"/>
    </source>
</evidence>
<dbReference type="Proteomes" id="UP000249547">
    <property type="component" value="Unassembled WGS sequence"/>
</dbReference>
<dbReference type="PROSITE" id="PS51257">
    <property type="entry name" value="PROKAR_LIPOPROTEIN"/>
    <property type="match status" value="1"/>
</dbReference>
<comment type="similarity">
    <text evidence="1">Belongs to the membrane fusion protein (MFP) (TC 8.A.1) family.</text>
</comment>
<proteinExistence type="inferred from homology"/>
<dbReference type="GO" id="GO:0046677">
    <property type="term" value="P:response to antibiotic"/>
    <property type="evidence" value="ECO:0007669"/>
    <property type="project" value="TreeGrafter"/>
</dbReference>
<gene>
    <name evidence="4" type="ORF">LX64_01518</name>
</gene>